<gene>
    <name evidence="2" type="ORF">BRAA01T03548Z</name>
    <name evidence="1" type="ORF">BRAPAZ1V2_A01P38080.2</name>
</gene>
<protein>
    <submittedName>
        <fullName evidence="1">Uncharacterized protein</fullName>
    </submittedName>
</protein>
<accession>A0A3P5Z9J3</accession>
<proteinExistence type="predicted"/>
<evidence type="ECO:0000313" key="2">
    <source>
        <dbReference type="EMBL" id="VDC77046.1"/>
    </source>
</evidence>
<dbReference type="EMBL" id="LS974617">
    <property type="protein sequence ID" value="CAG7889732.1"/>
    <property type="molecule type" value="Genomic_DNA"/>
</dbReference>
<dbReference type="AlphaFoldDB" id="A0A3P5Z9J3"/>
<dbReference type="Proteomes" id="UP000694005">
    <property type="component" value="Chromosome A01"/>
</dbReference>
<evidence type="ECO:0000313" key="1">
    <source>
        <dbReference type="EMBL" id="CAG7889732.1"/>
    </source>
</evidence>
<sequence>MRSSSSSDEVAALPSPLVPKFKGDKVAYNEFNGASFSGTIRKSRSYGGLMGNSFGNPGRVMCWLKKRRRCDSPLRCS</sequence>
<organism evidence="2">
    <name type="scientific">Brassica campestris</name>
    <name type="common">Field mustard</name>
    <dbReference type="NCBI Taxonomy" id="3711"/>
    <lineage>
        <taxon>Eukaryota</taxon>
        <taxon>Viridiplantae</taxon>
        <taxon>Streptophyta</taxon>
        <taxon>Embryophyta</taxon>
        <taxon>Tracheophyta</taxon>
        <taxon>Spermatophyta</taxon>
        <taxon>Magnoliopsida</taxon>
        <taxon>eudicotyledons</taxon>
        <taxon>Gunneridae</taxon>
        <taxon>Pentapetalae</taxon>
        <taxon>rosids</taxon>
        <taxon>malvids</taxon>
        <taxon>Brassicales</taxon>
        <taxon>Brassicaceae</taxon>
        <taxon>Brassiceae</taxon>
        <taxon>Brassica</taxon>
    </lineage>
</organism>
<reference evidence="2" key="1">
    <citation type="submission" date="2018-11" db="EMBL/GenBank/DDBJ databases">
        <authorList>
            <consortium name="Genoscope - CEA"/>
            <person name="William W."/>
        </authorList>
    </citation>
    <scope>NUCLEOTIDE SEQUENCE</scope>
</reference>
<name>A0A3P5Z9J3_BRACM</name>
<dbReference type="Gramene" id="A01p38080.2_BraZ1">
    <property type="protein sequence ID" value="A01p38080.2_BraZ1.CDS"/>
    <property type="gene ID" value="A01g38080.2_BraZ1"/>
</dbReference>
<dbReference type="EMBL" id="LR031571">
    <property type="protein sequence ID" value="VDC77046.1"/>
    <property type="molecule type" value="Genomic_DNA"/>
</dbReference>